<accession>A0A3R6HPP1</accession>
<evidence type="ECO:0000313" key="2">
    <source>
        <dbReference type="Proteomes" id="UP000284579"/>
    </source>
</evidence>
<proteinExistence type="predicted"/>
<comment type="caution">
    <text evidence="1">The sequence shown here is derived from an EMBL/GenBank/DDBJ whole genome shotgun (WGS) entry which is preliminary data.</text>
</comment>
<name>A0A3R6HPP1_9FIRM</name>
<reference evidence="1 2" key="1">
    <citation type="submission" date="2018-08" db="EMBL/GenBank/DDBJ databases">
        <title>A genome reference for cultivated species of the human gut microbiota.</title>
        <authorList>
            <person name="Zou Y."/>
            <person name="Xue W."/>
            <person name="Luo G."/>
        </authorList>
    </citation>
    <scope>NUCLEOTIDE SEQUENCE [LARGE SCALE GENOMIC DNA]</scope>
    <source>
        <strain evidence="1 2">AM23-3</strain>
    </source>
</reference>
<dbReference type="RefSeq" id="WP_118199321.1">
    <property type="nucleotide sequence ID" value="NZ_QRHO01000018.1"/>
</dbReference>
<sequence>MFDKTVTVFNKYVNQKDEIYWYPTVISGCQFVDDKAANVAKTGLENADEANLHIRYTYKMVADTGKTVYKKNVSGKAYLPPKEWKAQTNDKLAETVTFSDGDFFIEGEYSEEIVKDSDYATRVGGGFYDYLNKKKDNVFLITSVGTYTLIPHFEIGGK</sequence>
<protein>
    <submittedName>
        <fullName evidence="1">Uncharacterized protein</fullName>
    </submittedName>
</protein>
<dbReference type="EMBL" id="QRHO01000018">
    <property type="protein sequence ID" value="RHF82026.1"/>
    <property type="molecule type" value="Genomic_DNA"/>
</dbReference>
<gene>
    <name evidence="1" type="ORF">DW656_12120</name>
</gene>
<dbReference type="AlphaFoldDB" id="A0A3R6HPP1"/>
<dbReference type="PROSITE" id="PS51257">
    <property type="entry name" value="PROKAR_LIPOPROTEIN"/>
    <property type="match status" value="1"/>
</dbReference>
<dbReference type="Proteomes" id="UP000284579">
    <property type="component" value="Unassembled WGS sequence"/>
</dbReference>
<organism evidence="1 2">
    <name type="scientific">Coprococcus comes</name>
    <dbReference type="NCBI Taxonomy" id="410072"/>
    <lineage>
        <taxon>Bacteria</taxon>
        <taxon>Bacillati</taxon>
        <taxon>Bacillota</taxon>
        <taxon>Clostridia</taxon>
        <taxon>Lachnospirales</taxon>
        <taxon>Lachnospiraceae</taxon>
        <taxon>Coprococcus</taxon>
    </lineage>
</organism>
<evidence type="ECO:0000313" key="1">
    <source>
        <dbReference type="EMBL" id="RHF82026.1"/>
    </source>
</evidence>